<evidence type="ECO:0000313" key="2">
    <source>
        <dbReference type="Proteomes" id="UP001152759"/>
    </source>
</evidence>
<dbReference type="Proteomes" id="UP001152759">
    <property type="component" value="Chromosome 2"/>
</dbReference>
<sequence>MSSRTMKKAMQSNEYKFRSSVHRSKALIPWFGDRIEIRCMAVLLYSFICMLTAELLKCGKMVLPKRSFTLEDVSQALRAANLSAADIPCMMLTSKDFQRLCESLNVEFQC</sequence>
<dbReference type="AlphaFoldDB" id="A0A9P0A664"/>
<protein>
    <submittedName>
        <fullName evidence="1">Uncharacterized protein</fullName>
    </submittedName>
</protein>
<organism evidence="1 2">
    <name type="scientific">Bemisia tabaci</name>
    <name type="common">Sweetpotato whitefly</name>
    <name type="synonym">Aleurodes tabaci</name>
    <dbReference type="NCBI Taxonomy" id="7038"/>
    <lineage>
        <taxon>Eukaryota</taxon>
        <taxon>Metazoa</taxon>
        <taxon>Ecdysozoa</taxon>
        <taxon>Arthropoda</taxon>
        <taxon>Hexapoda</taxon>
        <taxon>Insecta</taxon>
        <taxon>Pterygota</taxon>
        <taxon>Neoptera</taxon>
        <taxon>Paraneoptera</taxon>
        <taxon>Hemiptera</taxon>
        <taxon>Sternorrhyncha</taxon>
        <taxon>Aleyrodoidea</taxon>
        <taxon>Aleyrodidae</taxon>
        <taxon>Aleyrodinae</taxon>
        <taxon>Bemisia</taxon>
    </lineage>
</organism>
<gene>
    <name evidence="1" type="ORF">BEMITA_LOCUS4064</name>
</gene>
<dbReference type="EMBL" id="OU963863">
    <property type="protein sequence ID" value="CAH0384769.1"/>
    <property type="molecule type" value="Genomic_DNA"/>
</dbReference>
<keyword evidence="2" id="KW-1185">Reference proteome</keyword>
<accession>A0A9P0A664</accession>
<proteinExistence type="predicted"/>
<evidence type="ECO:0000313" key="1">
    <source>
        <dbReference type="EMBL" id="CAH0384769.1"/>
    </source>
</evidence>
<name>A0A9P0A664_BEMTA</name>
<reference evidence="1" key="1">
    <citation type="submission" date="2021-12" db="EMBL/GenBank/DDBJ databases">
        <authorList>
            <person name="King R."/>
        </authorList>
    </citation>
    <scope>NUCLEOTIDE SEQUENCE</scope>
</reference>